<dbReference type="AlphaFoldDB" id="A0A4Y6V2T9"/>
<dbReference type="GO" id="GO:0016301">
    <property type="term" value="F:kinase activity"/>
    <property type="evidence" value="ECO:0007669"/>
    <property type="project" value="InterPro"/>
</dbReference>
<dbReference type="NCBIfam" id="NF005807">
    <property type="entry name" value="PRK07667.1"/>
    <property type="match status" value="1"/>
</dbReference>
<dbReference type="SUPFAM" id="SSF52540">
    <property type="entry name" value="P-loop containing nucleoside triphosphate hydrolases"/>
    <property type="match status" value="1"/>
</dbReference>
<dbReference type="OrthoDB" id="1420794at2"/>
<dbReference type="GO" id="GO:0005524">
    <property type="term" value="F:ATP binding"/>
    <property type="evidence" value="ECO:0007669"/>
    <property type="project" value="InterPro"/>
</dbReference>
<dbReference type="Gene3D" id="3.40.50.300">
    <property type="entry name" value="P-loop containing nucleotide triphosphate hydrolases"/>
    <property type="match status" value="1"/>
</dbReference>
<name>A0A4Y6V2T9_SACBS</name>
<dbReference type="RefSeq" id="WP_141450353.1">
    <property type="nucleotide sequence ID" value="NZ_CP041217.1"/>
</dbReference>
<organism evidence="2 3">
    <name type="scientific">Saccharibacillus brassicae</name>
    <dbReference type="NCBI Taxonomy" id="2583377"/>
    <lineage>
        <taxon>Bacteria</taxon>
        <taxon>Bacillati</taxon>
        <taxon>Bacillota</taxon>
        <taxon>Bacilli</taxon>
        <taxon>Bacillales</taxon>
        <taxon>Paenibacillaceae</taxon>
        <taxon>Saccharibacillus</taxon>
    </lineage>
</organism>
<accession>A0A4Y6V2T9</accession>
<evidence type="ECO:0000313" key="2">
    <source>
        <dbReference type="EMBL" id="QDH23674.1"/>
    </source>
</evidence>
<protein>
    <recommendedName>
        <fullName evidence="1">Phosphoribulokinase/uridine kinase domain-containing protein</fullName>
    </recommendedName>
</protein>
<reference evidence="2 3" key="1">
    <citation type="submission" date="2019-06" db="EMBL/GenBank/DDBJ databases">
        <title>Saccharibacillus brassicae sp. nov., an endophytic bacterium isolated from Chinese cabbage seeds (Brassica pekinensis).</title>
        <authorList>
            <person name="Jiang L."/>
            <person name="Lee J."/>
            <person name="Kim S.W."/>
        </authorList>
    </citation>
    <scope>NUCLEOTIDE SEQUENCE [LARGE SCALE GENOMIC DNA]</scope>
    <source>
        <strain evidence="3">KCTC 43072 / ATSA2</strain>
    </source>
</reference>
<dbReference type="EMBL" id="CP041217">
    <property type="protein sequence ID" value="QDH23674.1"/>
    <property type="molecule type" value="Genomic_DNA"/>
</dbReference>
<dbReference type="Pfam" id="PF00485">
    <property type="entry name" value="PRK"/>
    <property type="match status" value="1"/>
</dbReference>
<dbReference type="Proteomes" id="UP000316968">
    <property type="component" value="Chromosome"/>
</dbReference>
<evidence type="ECO:0000259" key="1">
    <source>
        <dbReference type="Pfam" id="PF00485"/>
    </source>
</evidence>
<proteinExistence type="predicted"/>
<dbReference type="InterPro" id="IPR006083">
    <property type="entry name" value="PRK/URK"/>
</dbReference>
<evidence type="ECO:0000313" key="3">
    <source>
        <dbReference type="Proteomes" id="UP000316968"/>
    </source>
</evidence>
<feature type="domain" description="Phosphoribulokinase/uridine kinase" evidence="1">
    <location>
        <begin position="19"/>
        <end position="155"/>
    </location>
</feature>
<dbReference type="KEGG" id="saca:FFV09_05475"/>
<sequence length="196" mass="23065">MEKIIAELLPKLEKENRFVLGLDGLSRSGKTTFTAELVRHLRERNFEAVALHLDDYIVERKRRYHTGEAEWFEYYGLQWDVEGLREHLFGRVGASGSLTLPKYESESDDHRMQQIVLPERGVVVIEGVFLQRGAWREYLDGVIYLDCPREVRFARESPATRQNTDKFVNRYWQAEDYYLAAEDPLSQADWIVKEYS</sequence>
<dbReference type="InterPro" id="IPR027417">
    <property type="entry name" value="P-loop_NTPase"/>
</dbReference>
<keyword evidence="3" id="KW-1185">Reference proteome</keyword>
<gene>
    <name evidence="2" type="ORF">FFV09_05475</name>
</gene>